<proteinExistence type="inferred from homology"/>
<feature type="transmembrane region" description="Helical" evidence="6">
    <location>
        <begin position="73"/>
        <end position="92"/>
    </location>
</feature>
<comment type="subcellular location">
    <subcellularLocation>
        <location evidence="1">Membrane</location>
        <topology evidence="1">Multi-pass membrane protein</topology>
    </subcellularLocation>
</comment>
<evidence type="ECO:0000259" key="7">
    <source>
        <dbReference type="Pfam" id="PF04138"/>
    </source>
</evidence>
<evidence type="ECO:0000256" key="6">
    <source>
        <dbReference type="SAM" id="Phobius"/>
    </source>
</evidence>
<keyword evidence="9" id="KW-1185">Reference proteome</keyword>
<dbReference type="AlphaFoldDB" id="A0A927D778"/>
<evidence type="ECO:0000256" key="4">
    <source>
        <dbReference type="ARBA" id="ARBA00022989"/>
    </source>
</evidence>
<organism evidence="8 9">
    <name type="scientific">Sulfitobacter aestuariivivens</name>
    <dbReference type="NCBI Taxonomy" id="2766981"/>
    <lineage>
        <taxon>Bacteria</taxon>
        <taxon>Pseudomonadati</taxon>
        <taxon>Pseudomonadota</taxon>
        <taxon>Alphaproteobacteria</taxon>
        <taxon>Rhodobacterales</taxon>
        <taxon>Roseobacteraceae</taxon>
        <taxon>Sulfitobacter</taxon>
    </lineage>
</organism>
<evidence type="ECO:0000313" key="9">
    <source>
        <dbReference type="Proteomes" id="UP000635142"/>
    </source>
</evidence>
<dbReference type="Pfam" id="PF04138">
    <property type="entry name" value="GtrA_DPMS_TM"/>
    <property type="match status" value="1"/>
</dbReference>
<comment type="caution">
    <text evidence="8">The sequence shown here is derived from an EMBL/GenBank/DDBJ whole genome shotgun (WGS) entry which is preliminary data.</text>
</comment>
<dbReference type="RefSeq" id="WP_191077231.1">
    <property type="nucleotide sequence ID" value="NZ_JACTAG010000005.1"/>
</dbReference>
<name>A0A927D778_9RHOB</name>
<sequence length="155" mass="16652">MFHVFLVCSGIAALVNIAVGYLLYGYGGLDSPALYAFSVATAFLAGMVVSFILNRRFTYAPSGRRAASELPDFLMVSIGGLLLTTGLSFVFFTYGGAALERLTMSILPPETSAHMSAIGLTALYSFLAHKHVSFRRGPLALWRRGARAVHALGTR</sequence>
<comment type="similarity">
    <text evidence="2">Belongs to the GtrA family.</text>
</comment>
<feature type="domain" description="GtrA/DPMS transmembrane" evidence="7">
    <location>
        <begin position="5"/>
        <end position="134"/>
    </location>
</feature>
<evidence type="ECO:0000256" key="3">
    <source>
        <dbReference type="ARBA" id="ARBA00022692"/>
    </source>
</evidence>
<dbReference type="GO" id="GO:0005886">
    <property type="term" value="C:plasma membrane"/>
    <property type="evidence" value="ECO:0007669"/>
    <property type="project" value="TreeGrafter"/>
</dbReference>
<feature type="transmembrane region" description="Helical" evidence="6">
    <location>
        <begin position="33"/>
        <end position="53"/>
    </location>
</feature>
<evidence type="ECO:0000313" key="8">
    <source>
        <dbReference type="EMBL" id="MBD3666199.1"/>
    </source>
</evidence>
<dbReference type="GO" id="GO:0000271">
    <property type="term" value="P:polysaccharide biosynthetic process"/>
    <property type="evidence" value="ECO:0007669"/>
    <property type="project" value="InterPro"/>
</dbReference>
<dbReference type="PANTHER" id="PTHR38459:SF1">
    <property type="entry name" value="PROPHAGE BACTOPRENOL-LINKED GLUCOSE TRANSLOCASE HOMOLOG"/>
    <property type="match status" value="1"/>
</dbReference>
<gene>
    <name evidence="8" type="ORF">H9Q16_19875</name>
</gene>
<dbReference type="PANTHER" id="PTHR38459">
    <property type="entry name" value="PROPHAGE BACTOPRENOL-LINKED GLUCOSE TRANSLOCASE HOMOLOG"/>
    <property type="match status" value="1"/>
</dbReference>
<dbReference type="EMBL" id="JACTAG010000005">
    <property type="protein sequence ID" value="MBD3666199.1"/>
    <property type="molecule type" value="Genomic_DNA"/>
</dbReference>
<keyword evidence="5 6" id="KW-0472">Membrane</keyword>
<evidence type="ECO:0000256" key="2">
    <source>
        <dbReference type="ARBA" id="ARBA00009399"/>
    </source>
</evidence>
<feature type="transmembrane region" description="Helical" evidence="6">
    <location>
        <begin position="112"/>
        <end position="129"/>
    </location>
</feature>
<accession>A0A927D778</accession>
<reference evidence="8" key="1">
    <citation type="submission" date="2020-08" db="EMBL/GenBank/DDBJ databases">
        <title>Sulfitobacter aestuariivivens sp. nov., isolated from a tidal flat.</title>
        <authorList>
            <person name="Park S."/>
            <person name="Yoon J.-H."/>
        </authorList>
    </citation>
    <scope>NUCLEOTIDE SEQUENCE</scope>
    <source>
        <strain evidence="8">TSTF-M16</strain>
    </source>
</reference>
<feature type="transmembrane region" description="Helical" evidence="6">
    <location>
        <begin position="5"/>
        <end position="27"/>
    </location>
</feature>
<dbReference type="InterPro" id="IPR007267">
    <property type="entry name" value="GtrA_DPMS_TM"/>
</dbReference>
<keyword evidence="4 6" id="KW-1133">Transmembrane helix</keyword>
<keyword evidence="3 6" id="KW-0812">Transmembrane</keyword>
<dbReference type="Proteomes" id="UP000635142">
    <property type="component" value="Unassembled WGS sequence"/>
</dbReference>
<evidence type="ECO:0000256" key="1">
    <source>
        <dbReference type="ARBA" id="ARBA00004141"/>
    </source>
</evidence>
<protein>
    <submittedName>
        <fullName evidence="8">GtrA family protein</fullName>
    </submittedName>
</protein>
<dbReference type="InterPro" id="IPR051401">
    <property type="entry name" value="GtrA_CellWall_Glycosyl"/>
</dbReference>
<evidence type="ECO:0000256" key="5">
    <source>
        <dbReference type="ARBA" id="ARBA00023136"/>
    </source>
</evidence>